<comment type="caution">
    <text evidence="1">The sequence shown here is derived from an EMBL/GenBank/DDBJ whole genome shotgun (WGS) entry which is preliminary data.</text>
</comment>
<dbReference type="SUPFAM" id="SSF48695">
    <property type="entry name" value="Multiheme cytochromes"/>
    <property type="match status" value="1"/>
</dbReference>
<proteinExistence type="predicted"/>
<evidence type="ECO:0000313" key="2">
    <source>
        <dbReference type="Proteomes" id="UP000266568"/>
    </source>
</evidence>
<dbReference type="AlphaFoldDB" id="A0A397P546"/>
<sequence>MNAKAPSAGALAGWLIGITVLALIAIGPPGARKPAAPPTAIGPVASSVSVNDFTLTFDTIDMPIEEATYPDGPLVEVVNANCTSCHSPEHGTNPTRSFAQKVEGDRTENARRLSCAYCGQGRAVDRFISTCRASRPLGKLRFRYQLALAWKAAPSIHA</sequence>
<accession>A0A397P546</accession>
<dbReference type="RefSeq" id="WP_147373703.1">
    <property type="nucleotide sequence ID" value="NZ_QXDC01000003.1"/>
</dbReference>
<dbReference type="Proteomes" id="UP000266568">
    <property type="component" value="Unassembled WGS sequence"/>
</dbReference>
<name>A0A397P546_9SPHN</name>
<dbReference type="OrthoDB" id="9789237at2"/>
<dbReference type="InterPro" id="IPR036280">
    <property type="entry name" value="Multihaem_cyt_sf"/>
</dbReference>
<organism evidence="1 2">
    <name type="scientific">Hephaestia caeni</name>
    <dbReference type="NCBI Taxonomy" id="645617"/>
    <lineage>
        <taxon>Bacteria</taxon>
        <taxon>Pseudomonadati</taxon>
        <taxon>Pseudomonadota</taxon>
        <taxon>Alphaproteobacteria</taxon>
        <taxon>Sphingomonadales</taxon>
        <taxon>Sphingomonadaceae</taxon>
        <taxon>Hephaestia</taxon>
    </lineage>
</organism>
<reference evidence="1 2" key="1">
    <citation type="submission" date="2018-08" db="EMBL/GenBank/DDBJ databases">
        <title>Genomic Encyclopedia of Type Strains, Phase IV (KMG-IV): sequencing the most valuable type-strain genomes for metagenomic binning, comparative biology and taxonomic classification.</title>
        <authorList>
            <person name="Goeker M."/>
        </authorList>
    </citation>
    <scope>NUCLEOTIDE SEQUENCE [LARGE SCALE GENOMIC DNA]</scope>
    <source>
        <strain evidence="1 2">DSM 25527</strain>
    </source>
</reference>
<keyword evidence="2" id="KW-1185">Reference proteome</keyword>
<gene>
    <name evidence="1" type="ORF">DFR49_2934</name>
</gene>
<dbReference type="EMBL" id="QXDC01000003">
    <property type="protein sequence ID" value="RIA44676.1"/>
    <property type="molecule type" value="Genomic_DNA"/>
</dbReference>
<evidence type="ECO:0000313" key="1">
    <source>
        <dbReference type="EMBL" id="RIA44676.1"/>
    </source>
</evidence>
<protein>
    <submittedName>
        <fullName evidence="1">Uncharacterized protein</fullName>
    </submittedName>
</protein>